<feature type="region of interest" description="Disordered" evidence="1">
    <location>
        <begin position="27"/>
        <end position="62"/>
    </location>
</feature>
<feature type="signal peptide" evidence="2">
    <location>
        <begin position="1"/>
        <end position="17"/>
    </location>
</feature>
<dbReference type="PROSITE" id="PS51257">
    <property type="entry name" value="PROKAR_LIPOPROTEIN"/>
    <property type="match status" value="1"/>
</dbReference>
<feature type="chain" id="PRO_5038349845" evidence="2">
    <location>
        <begin position="18"/>
        <end position="239"/>
    </location>
</feature>
<dbReference type="AlphaFoldDB" id="A0A949JZY1"/>
<evidence type="ECO:0000313" key="4">
    <source>
        <dbReference type="Proteomes" id="UP000712157"/>
    </source>
</evidence>
<keyword evidence="2" id="KW-0732">Signal</keyword>
<dbReference type="RefSeq" id="WP_238722547.1">
    <property type="nucleotide sequence ID" value="NZ_JAHQCW010000032.1"/>
</dbReference>
<dbReference type="EMBL" id="JAHQCW010000032">
    <property type="protein sequence ID" value="MBU9738323.1"/>
    <property type="molecule type" value="Genomic_DNA"/>
</dbReference>
<gene>
    <name evidence="3" type="ORF">KTH89_17405</name>
</gene>
<evidence type="ECO:0000256" key="2">
    <source>
        <dbReference type="SAM" id="SignalP"/>
    </source>
</evidence>
<feature type="compositionally biased region" description="Polar residues" evidence="1">
    <location>
        <begin position="36"/>
        <end position="51"/>
    </location>
</feature>
<comment type="caution">
    <text evidence="3">The sequence shown here is derived from an EMBL/GenBank/DDBJ whole genome shotgun (WGS) entry which is preliminary data.</text>
</comment>
<keyword evidence="4" id="KW-1185">Reference proteome</keyword>
<name>A0A949JZY1_9FIRM</name>
<evidence type="ECO:0000313" key="3">
    <source>
        <dbReference type="EMBL" id="MBU9738323.1"/>
    </source>
</evidence>
<accession>A0A949JZY1</accession>
<dbReference type="Proteomes" id="UP000712157">
    <property type="component" value="Unassembled WGS sequence"/>
</dbReference>
<organism evidence="3 4">
    <name type="scientific">Diplocloster agilis</name>
    <dbReference type="NCBI Taxonomy" id="2850323"/>
    <lineage>
        <taxon>Bacteria</taxon>
        <taxon>Bacillati</taxon>
        <taxon>Bacillota</taxon>
        <taxon>Clostridia</taxon>
        <taxon>Lachnospirales</taxon>
        <taxon>Lachnospiraceae</taxon>
        <taxon>Diplocloster</taxon>
    </lineage>
</organism>
<protein>
    <submittedName>
        <fullName evidence="3">Uncharacterized protein</fullName>
    </submittedName>
</protein>
<sequence>MKKSFIMLLFCMSFMLAGCSNKTDISKSAGKEDIDNTSQEQVVSGEDSSSVETDEPAAEAIQVPSKEQVLEAREKVLTGMSDEEIERLTTNIKDLNNTWEGLYFNSGIFKELEDPDSLYWNYIDDSGDIVIGYLQNEDGTTTEETAFNRFDADSFVALIQDMQKSVQNEELYDELELLVNEINAAHETHDVQHAVNMFHILHDMDYFLLRYGIEDVGKYLQDTSFVATYYGSLSMYEAR</sequence>
<proteinExistence type="predicted"/>
<reference evidence="3" key="1">
    <citation type="submission" date="2021-06" db="EMBL/GenBank/DDBJ databases">
        <title>Description of novel taxa of the family Lachnospiraceae.</title>
        <authorList>
            <person name="Chaplin A.V."/>
            <person name="Sokolova S.R."/>
            <person name="Pikina A.P."/>
            <person name="Korzhanova M."/>
            <person name="Belova V."/>
            <person name="Korostin D."/>
            <person name="Efimov B.A."/>
        </authorList>
    </citation>
    <scope>NUCLEOTIDE SEQUENCE</scope>
    <source>
        <strain evidence="3">ASD5720</strain>
    </source>
</reference>
<evidence type="ECO:0000256" key="1">
    <source>
        <dbReference type="SAM" id="MobiDB-lite"/>
    </source>
</evidence>